<protein>
    <recommendedName>
        <fullName evidence="2">SMP-30/Gluconolactonase/LRE-like region domain-containing protein</fullName>
    </recommendedName>
</protein>
<dbReference type="GO" id="GO:0019853">
    <property type="term" value="P:L-ascorbic acid biosynthetic process"/>
    <property type="evidence" value="ECO:0007669"/>
    <property type="project" value="TreeGrafter"/>
</dbReference>
<dbReference type="InterPro" id="IPR013658">
    <property type="entry name" value="SGL"/>
</dbReference>
<feature type="domain" description="SMP-30/Gluconolactonase/LRE-like region" evidence="2">
    <location>
        <begin position="5"/>
        <end position="133"/>
    </location>
</feature>
<dbReference type="Gene3D" id="2.120.10.30">
    <property type="entry name" value="TolB, C-terminal domain"/>
    <property type="match status" value="1"/>
</dbReference>
<evidence type="ECO:0000256" key="1">
    <source>
        <dbReference type="ARBA" id="ARBA00008853"/>
    </source>
</evidence>
<keyword evidence="4" id="KW-1185">Reference proteome</keyword>
<dbReference type="GO" id="GO:0005509">
    <property type="term" value="F:calcium ion binding"/>
    <property type="evidence" value="ECO:0007669"/>
    <property type="project" value="TreeGrafter"/>
</dbReference>
<dbReference type="SUPFAM" id="SSF63829">
    <property type="entry name" value="Calcium-dependent phosphotriesterase"/>
    <property type="match status" value="1"/>
</dbReference>
<gene>
    <name evidence="3" type="ORF">WJX84_004321</name>
</gene>
<evidence type="ECO:0000259" key="2">
    <source>
        <dbReference type="Pfam" id="PF08450"/>
    </source>
</evidence>
<dbReference type="Proteomes" id="UP001485043">
    <property type="component" value="Unassembled WGS sequence"/>
</dbReference>
<dbReference type="AlphaFoldDB" id="A0AAW1RSF6"/>
<dbReference type="EMBL" id="JALJOV010002013">
    <property type="protein sequence ID" value="KAK9836252.1"/>
    <property type="molecule type" value="Genomic_DNA"/>
</dbReference>
<comment type="caution">
    <text evidence="3">The sequence shown here is derived from an EMBL/GenBank/DDBJ whole genome shotgun (WGS) entry which is preliminary data.</text>
</comment>
<proteinExistence type="inferred from homology"/>
<accession>A0AAW1RSF6</accession>
<dbReference type="Pfam" id="PF08450">
    <property type="entry name" value="SGL"/>
    <property type="match status" value="1"/>
</dbReference>
<comment type="similarity">
    <text evidence="1">Belongs to the SMP-30/CGR1 family.</text>
</comment>
<evidence type="ECO:0000313" key="3">
    <source>
        <dbReference type="EMBL" id="KAK9836252.1"/>
    </source>
</evidence>
<sequence>MGPEETQLPNGMGWDMKKSVMYLADTFMKEFGETPGVVWEMRVDKQGLPVRDSAHQLQRRVVYKVDVEKEGGPDGLTLDSEGRIWLALAKGGKLICIDPASGTEVQRIDMPVQMPTACVFGGKHGDELYITSTELGGGKGAGGLWRYRLDGLTGPPSHVASLQSL</sequence>
<name>A0AAW1RSF6_9CHLO</name>
<reference evidence="3 4" key="1">
    <citation type="journal article" date="2024" name="Nat. Commun.">
        <title>Phylogenomics reveals the evolutionary origins of lichenization in chlorophyte algae.</title>
        <authorList>
            <person name="Puginier C."/>
            <person name="Libourel C."/>
            <person name="Otte J."/>
            <person name="Skaloud P."/>
            <person name="Haon M."/>
            <person name="Grisel S."/>
            <person name="Petersen M."/>
            <person name="Berrin J.G."/>
            <person name="Delaux P.M."/>
            <person name="Dal Grande F."/>
            <person name="Keller J."/>
        </authorList>
    </citation>
    <scope>NUCLEOTIDE SEQUENCE [LARGE SCALE GENOMIC DNA]</scope>
    <source>
        <strain evidence="3 4">SAG 2523</strain>
    </source>
</reference>
<dbReference type="PANTHER" id="PTHR10907">
    <property type="entry name" value="REGUCALCIN"/>
    <property type="match status" value="1"/>
</dbReference>
<organism evidence="3 4">
    <name type="scientific">Apatococcus fuscideae</name>
    <dbReference type="NCBI Taxonomy" id="2026836"/>
    <lineage>
        <taxon>Eukaryota</taxon>
        <taxon>Viridiplantae</taxon>
        <taxon>Chlorophyta</taxon>
        <taxon>core chlorophytes</taxon>
        <taxon>Trebouxiophyceae</taxon>
        <taxon>Chlorellales</taxon>
        <taxon>Chlorellaceae</taxon>
        <taxon>Apatococcus</taxon>
    </lineage>
</organism>
<dbReference type="PANTHER" id="PTHR10907:SF47">
    <property type="entry name" value="REGUCALCIN"/>
    <property type="match status" value="1"/>
</dbReference>
<dbReference type="InterPro" id="IPR011042">
    <property type="entry name" value="6-blade_b-propeller_TolB-like"/>
</dbReference>
<evidence type="ECO:0000313" key="4">
    <source>
        <dbReference type="Proteomes" id="UP001485043"/>
    </source>
</evidence>
<dbReference type="GO" id="GO:0004341">
    <property type="term" value="F:gluconolactonase activity"/>
    <property type="evidence" value="ECO:0007669"/>
    <property type="project" value="TreeGrafter"/>
</dbReference>